<dbReference type="GO" id="GO:0005737">
    <property type="term" value="C:cytoplasm"/>
    <property type="evidence" value="ECO:0007669"/>
    <property type="project" value="TreeGrafter"/>
</dbReference>
<protein>
    <recommendedName>
        <fullName evidence="1">non-specific serine/threonine protein kinase</fullName>
        <ecNumber evidence="1">2.7.11.1</ecNumber>
    </recommendedName>
</protein>
<dbReference type="VEuPathDB" id="MicrosporidiaDB:VICG_00679"/>
<evidence type="ECO:0000256" key="5">
    <source>
        <dbReference type="ARBA" id="ARBA00022777"/>
    </source>
</evidence>
<dbReference type="InterPro" id="IPR008271">
    <property type="entry name" value="Ser/Thr_kinase_AS"/>
</dbReference>
<evidence type="ECO:0000256" key="4">
    <source>
        <dbReference type="ARBA" id="ARBA00022741"/>
    </source>
</evidence>
<accession>L2GNT2</accession>
<evidence type="ECO:0000256" key="1">
    <source>
        <dbReference type="ARBA" id="ARBA00012513"/>
    </source>
</evidence>
<comment type="catalytic activity">
    <reaction evidence="8">
        <text>L-seryl-[protein] + ATP = O-phospho-L-seryl-[protein] + ADP + H(+)</text>
        <dbReference type="Rhea" id="RHEA:17989"/>
        <dbReference type="Rhea" id="RHEA-COMP:9863"/>
        <dbReference type="Rhea" id="RHEA-COMP:11604"/>
        <dbReference type="ChEBI" id="CHEBI:15378"/>
        <dbReference type="ChEBI" id="CHEBI:29999"/>
        <dbReference type="ChEBI" id="CHEBI:30616"/>
        <dbReference type="ChEBI" id="CHEBI:83421"/>
        <dbReference type="ChEBI" id="CHEBI:456216"/>
        <dbReference type="EC" id="2.7.11.1"/>
    </reaction>
</comment>
<dbReference type="PROSITE" id="PS00108">
    <property type="entry name" value="PROTEIN_KINASE_ST"/>
    <property type="match status" value="1"/>
</dbReference>
<dbReference type="OrthoDB" id="539158at2759"/>
<dbReference type="AlphaFoldDB" id="L2GNT2"/>
<name>L2GNT2_VITCO</name>
<dbReference type="Proteomes" id="UP000011082">
    <property type="component" value="Unassembled WGS sequence"/>
</dbReference>
<dbReference type="STRING" id="993615.L2GNT2"/>
<dbReference type="SUPFAM" id="SSF56112">
    <property type="entry name" value="Protein kinase-like (PK-like)"/>
    <property type="match status" value="1"/>
</dbReference>
<dbReference type="RefSeq" id="XP_007604130.1">
    <property type="nucleotide sequence ID" value="XM_007604068.1"/>
</dbReference>
<gene>
    <name evidence="10" type="ORF">VICG_00679</name>
</gene>
<dbReference type="GO" id="GO:0035556">
    <property type="term" value="P:intracellular signal transduction"/>
    <property type="evidence" value="ECO:0007669"/>
    <property type="project" value="TreeGrafter"/>
</dbReference>
<proteinExistence type="predicted"/>
<comment type="catalytic activity">
    <reaction evidence="7">
        <text>L-threonyl-[protein] + ATP = O-phospho-L-threonyl-[protein] + ADP + H(+)</text>
        <dbReference type="Rhea" id="RHEA:46608"/>
        <dbReference type="Rhea" id="RHEA-COMP:11060"/>
        <dbReference type="Rhea" id="RHEA-COMP:11605"/>
        <dbReference type="ChEBI" id="CHEBI:15378"/>
        <dbReference type="ChEBI" id="CHEBI:30013"/>
        <dbReference type="ChEBI" id="CHEBI:30616"/>
        <dbReference type="ChEBI" id="CHEBI:61977"/>
        <dbReference type="ChEBI" id="CHEBI:456216"/>
        <dbReference type="EC" id="2.7.11.1"/>
    </reaction>
</comment>
<dbReference type="InterPro" id="IPR011009">
    <property type="entry name" value="Kinase-like_dom_sf"/>
</dbReference>
<evidence type="ECO:0000256" key="8">
    <source>
        <dbReference type="ARBA" id="ARBA00048679"/>
    </source>
</evidence>
<sequence>MDRAEPSSVKKILFNGEICAIKVLKKDINNSKEANSIDNPHTNSNHTALKEISIHKALKHKFIVKYITHFDNATSFNIIMEYVEYNLRNLIIPEIGLDPIIGHMIFVQLLEGVKYLHSNGICHRDIKPDNILMDRKGNIRLCDFGHSTMFKLKEYRRLKTIAGTPEFMAPEILKRDYDGQMADIFSMGITLVNILTGKLPWTIASPTDKRYVAYTQMKYHCYDPFNRIREPTLRLIEGMLKSESKRIAIKTIEQDQWVRHSTSLIDSFTEMKCKDPSFLNDVESAVIDLHYTQPDILNSRGCSILNKKSHINISQPVKSINQPTLYRFYVDGNCKTSINSILSLLENMAVICQRNSNGILFSTTDTKRNKLMGEIIIQEINGSSVITVRRTKGDLVEFKKFFLYLNSHIA</sequence>
<keyword evidence="11" id="KW-1185">Reference proteome</keyword>
<dbReference type="PANTHER" id="PTHR24346">
    <property type="entry name" value="MAP/MICROTUBULE AFFINITY-REGULATING KINASE"/>
    <property type="match status" value="1"/>
</dbReference>
<evidence type="ECO:0000256" key="7">
    <source>
        <dbReference type="ARBA" id="ARBA00047899"/>
    </source>
</evidence>
<evidence type="ECO:0000256" key="3">
    <source>
        <dbReference type="ARBA" id="ARBA00022679"/>
    </source>
</evidence>
<dbReference type="InParanoid" id="L2GNT2"/>
<keyword evidence="3" id="KW-0808">Transferase</keyword>
<dbReference type="SMART" id="SM00220">
    <property type="entry name" value="S_TKc"/>
    <property type="match status" value="1"/>
</dbReference>
<dbReference type="OMA" id="DICHLYL"/>
<dbReference type="GO" id="GO:0004674">
    <property type="term" value="F:protein serine/threonine kinase activity"/>
    <property type="evidence" value="ECO:0007669"/>
    <property type="project" value="UniProtKB-KW"/>
</dbReference>
<evidence type="ECO:0000256" key="2">
    <source>
        <dbReference type="ARBA" id="ARBA00022527"/>
    </source>
</evidence>
<evidence type="ECO:0000313" key="10">
    <source>
        <dbReference type="EMBL" id="ELA42279.1"/>
    </source>
</evidence>
<evidence type="ECO:0000313" key="11">
    <source>
        <dbReference type="Proteomes" id="UP000011082"/>
    </source>
</evidence>
<evidence type="ECO:0000256" key="6">
    <source>
        <dbReference type="ARBA" id="ARBA00022840"/>
    </source>
</evidence>
<keyword evidence="2" id="KW-0723">Serine/threonine-protein kinase</keyword>
<dbReference type="HOGENOM" id="CLU_000288_59_8_1"/>
<feature type="domain" description="Protein kinase" evidence="9">
    <location>
        <begin position="1"/>
        <end position="258"/>
    </location>
</feature>
<keyword evidence="5 10" id="KW-0418">Kinase</keyword>
<dbReference type="FunCoup" id="L2GNT2">
    <property type="interactions" value="131"/>
</dbReference>
<dbReference type="Gene3D" id="1.10.510.10">
    <property type="entry name" value="Transferase(Phosphotransferase) domain 1"/>
    <property type="match status" value="1"/>
</dbReference>
<dbReference type="EC" id="2.7.11.1" evidence="1"/>
<reference evidence="11" key="1">
    <citation type="submission" date="2011-05" db="EMBL/GenBank/DDBJ databases">
        <title>The genome sequence of Vittaforma corneae strain ATCC 50505.</title>
        <authorList>
            <consortium name="The Broad Institute Genome Sequencing Platform"/>
            <person name="Cuomo C."/>
            <person name="Didier E."/>
            <person name="Bowers L."/>
            <person name="Young S.K."/>
            <person name="Zeng Q."/>
            <person name="Gargeya S."/>
            <person name="Fitzgerald M."/>
            <person name="Haas B."/>
            <person name="Abouelleil A."/>
            <person name="Alvarado L."/>
            <person name="Arachchi H.M."/>
            <person name="Berlin A."/>
            <person name="Chapman S.B."/>
            <person name="Gearin G."/>
            <person name="Goldberg J."/>
            <person name="Griggs A."/>
            <person name="Gujja S."/>
            <person name="Hansen M."/>
            <person name="Heiman D."/>
            <person name="Howarth C."/>
            <person name="Larimer J."/>
            <person name="Lui A."/>
            <person name="MacDonald P.J.P."/>
            <person name="McCowen C."/>
            <person name="Montmayeur A."/>
            <person name="Murphy C."/>
            <person name="Neiman D."/>
            <person name="Pearson M."/>
            <person name="Priest M."/>
            <person name="Roberts A."/>
            <person name="Saif S."/>
            <person name="Shea T."/>
            <person name="Sisk P."/>
            <person name="Stolte C."/>
            <person name="Sykes S."/>
            <person name="Wortman J."/>
            <person name="Nusbaum C."/>
            <person name="Birren B."/>
        </authorList>
    </citation>
    <scope>NUCLEOTIDE SEQUENCE [LARGE SCALE GENOMIC DNA]</scope>
    <source>
        <strain evidence="11">ATCC 50505</strain>
    </source>
</reference>
<dbReference type="GeneID" id="19881395"/>
<dbReference type="Pfam" id="PF00069">
    <property type="entry name" value="Pkinase"/>
    <property type="match status" value="1"/>
</dbReference>
<keyword evidence="6" id="KW-0067">ATP-binding</keyword>
<dbReference type="EMBL" id="JH370133">
    <property type="protein sequence ID" value="ELA42279.1"/>
    <property type="molecule type" value="Genomic_DNA"/>
</dbReference>
<keyword evidence="4" id="KW-0547">Nucleotide-binding</keyword>
<dbReference type="InterPro" id="IPR000719">
    <property type="entry name" value="Prot_kinase_dom"/>
</dbReference>
<evidence type="ECO:0000259" key="9">
    <source>
        <dbReference type="PROSITE" id="PS50011"/>
    </source>
</evidence>
<organism evidence="10 11">
    <name type="scientific">Vittaforma corneae (strain ATCC 50505)</name>
    <name type="common">Microsporidian parasite</name>
    <name type="synonym">Nosema corneum</name>
    <dbReference type="NCBI Taxonomy" id="993615"/>
    <lineage>
        <taxon>Eukaryota</taxon>
        <taxon>Fungi</taxon>
        <taxon>Fungi incertae sedis</taxon>
        <taxon>Microsporidia</taxon>
        <taxon>Nosematidae</taxon>
        <taxon>Vittaforma</taxon>
    </lineage>
</organism>
<dbReference type="PANTHER" id="PTHR24346:SF107">
    <property type="entry name" value="SERINE_THREONINE-PROTEIN KINASE CHK1"/>
    <property type="match status" value="1"/>
</dbReference>
<dbReference type="GO" id="GO:0005524">
    <property type="term" value="F:ATP binding"/>
    <property type="evidence" value="ECO:0007669"/>
    <property type="project" value="UniProtKB-KW"/>
</dbReference>
<dbReference type="PROSITE" id="PS50011">
    <property type="entry name" value="PROTEIN_KINASE_DOM"/>
    <property type="match status" value="1"/>
</dbReference>